<sequence>MKLNGTFYTPANRLGKPLPEPSNGLQPNLYKKLREYKEIMNLFCFLVVISQVVQATIIVSKNTDFGMKRLTAGPKVGGSGVNLNDQAILILEPGVTVSNLIIGKPGAKGIDCKGSCTLKNVEGVGTHAAGFGTDAKYWSNSKNAYRVEGGGALDAVQKVFVQQGAGTTYINNFYARNMLSFICRGYQSNNMFNGPTPITKEQIFVGKPLKFEHMQRSKCQNNRGQLIRLEDQLMIVDVCFD</sequence>
<dbReference type="InterPro" id="IPR012334">
    <property type="entry name" value="Pectin_lyas_fold"/>
</dbReference>
<dbReference type="SUPFAM" id="SSF51126">
    <property type="entry name" value="Pectin lyase-like"/>
    <property type="match status" value="1"/>
</dbReference>
<evidence type="ECO:0000256" key="11">
    <source>
        <dbReference type="ARBA" id="ARBA00039895"/>
    </source>
</evidence>
<name>A0A915CRE9_9BILA</name>
<dbReference type="Pfam" id="PF03211">
    <property type="entry name" value="Pectate_lyase"/>
    <property type="match status" value="1"/>
</dbReference>
<dbReference type="EC" id="4.2.2.2" evidence="5"/>
<evidence type="ECO:0000256" key="9">
    <source>
        <dbReference type="ARBA" id="ARBA00023239"/>
    </source>
</evidence>
<evidence type="ECO:0000256" key="2">
    <source>
        <dbReference type="ARBA" id="ARBA00001913"/>
    </source>
</evidence>
<keyword evidence="13" id="KW-1133">Transmembrane helix</keyword>
<dbReference type="InterPro" id="IPR011050">
    <property type="entry name" value="Pectin_lyase_fold/virulence"/>
</dbReference>
<evidence type="ECO:0000313" key="14">
    <source>
        <dbReference type="Proteomes" id="UP000887574"/>
    </source>
</evidence>
<evidence type="ECO:0000256" key="10">
    <source>
        <dbReference type="ARBA" id="ARBA00025679"/>
    </source>
</evidence>
<comment type="function">
    <text evidence="10">Pectinolytic enzyme consist of four classes of enzymes: pectin lyase, polygalacturonase, pectin methylesterase and rhamnogalacturonase. Among pectinolytic enzymes, pectin lyase is the most important in depolymerization of pectin, since it cleaves internal glycosidic bonds of highly methylated pectins. Favors pectate, the anion, over pectin, the methyl ester.</text>
</comment>
<comment type="catalytic activity">
    <reaction evidence="1">
        <text>Eliminative cleavage of (1-&gt;4)-alpha-D-galacturonan to give oligosaccharides with 4-deoxy-alpha-D-galact-4-enuronosyl groups at their non-reducing ends.</text>
        <dbReference type="EC" id="4.2.2.2"/>
    </reaction>
</comment>
<keyword evidence="13" id="KW-0472">Membrane</keyword>
<keyword evidence="14" id="KW-1185">Reference proteome</keyword>
<organism evidence="14 15">
    <name type="scientific">Ditylenchus dipsaci</name>
    <dbReference type="NCBI Taxonomy" id="166011"/>
    <lineage>
        <taxon>Eukaryota</taxon>
        <taxon>Metazoa</taxon>
        <taxon>Ecdysozoa</taxon>
        <taxon>Nematoda</taxon>
        <taxon>Chromadorea</taxon>
        <taxon>Rhabditida</taxon>
        <taxon>Tylenchina</taxon>
        <taxon>Tylenchomorpha</taxon>
        <taxon>Sphaerularioidea</taxon>
        <taxon>Anguinidae</taxon>
        <taxon>Anguininae</taxon>
        <taxon>Ditylenchus</taxon>
    </lineage>
</organism>
<proteinExistence type="inferred from homology"/>
<comment type="similarity">
    <text evidence="4">Belongs to the polysaccharide lyase 3 family.</text>
</comment>
<keyword evidence="6" id="KW-0964">Secreted</keyword>
<keyword evidence="7" id="KW-0732">Signal</keyword>
<keyword evidence="9" id="KW-0456">Lyase</keyword>
<evidence type="ECO:0000256" key="1">
    <source>
        <dbReference type="ARBA" id="ARBA00000695"/>
    </source>
</evidence>
<evidence type="ECO:0000256" key="3">
    <source>
        <dbReference type="ARBA" id="ARBA00004613"/>
    </source>
</evidence>
<comment type="cofactor">
    <cofactor evidence="2">
        <name>Ca(2+)</name>
        <dbReference type="ChEBI" id="CHEBI:29108"/>
    </cofactor>
</comment>
<dbReference type="Gene3D" id="2.160.20.10">
    <property type="entry name" value="Single-stranded right-handed beta-helix, Pectin lyase-like"/>
    <property type="match status" value="1"/>
</dbReference>
<dbReference type="AlphaFoldDB" id="A0A915CRE9"/>
<dbReference type="InterPro" id="IPR004898">
    <property type="entry name" value="Pectate_lyase_PlyH/PlyE-like"/>
</dbReference>
<evidence type="ECO:0000256" key="5">
    <source>
        <dbReference type="ARBA" id="ARBA00012272"/>
    </source>
</evidence>
<evidence type="ECO:0000313" key="15">
    <source>
        <dbReference type="WBParaSite" id="jg11335"/>
    </source>
</evidence>
<protein>
    <recommendedName>
        <fullName evidence="11">Probable pectate lyase F</fullName>
        <ecNumber evidence="5">4.2.2.2</ecNumber>
    </recommendedName>
</protein>
<evidence type="ECO:0000256" key="12">
    <source>
        <dbReference type="SAM" id="MobiDB-lite"/>
    </source>
</evidence>
<dbReference type="GO" id="GO:0045490">
    <property type="term" value="P:pectin catabolic process"/>
    <property type="evidence" value="ECO:0007669"/>
    <property type="project" value="TreeGrafter"/>
</dbReference>
<feature type="region of interest" description="Disordered" evidence="12">
    <location>
        <begin position="1"/>
        <end position="20"/>
    </location>
</feature>
<comment type="subcellular location">
    <subcellularLocation>
        <location evidence="3">Secreted</location>
    </subcellularLocation>
</comment>
<reference evidence="15" key="1">
    <citation type="submission" date="2022-11" db="UniProtKB">
        <authorList>
            <consortium name="WormBaseParasite"/>
        </authorList>
    </citation>
    <scope>IDENTIFICATION</scope>
</reference>
<dbReference type="WBParaSite" id="jg11335">
    <property type="protein sequence ID" value="jg11335"/>
    <property type="gene ID" value="jg11335"/>
</dbReference>
<dbReference type="GO" id="GO:0005576">
    <property type="term" value="C:extracellular region"/>
    <property type="evidence" value="ECO:0007669"/>
    <property type="project" value="UniProtKB-SubCell"/>
</dbReference>
<evidence type="ECO:0000256" key="6">
    <source>
        <dbReference type="ARBA" id="ARBA00022525"/>
    </source>
</evidence>
<feature type="transmembrane region" description="Helical" evidence="13">
    <location>
        <begin position="39"/>
        <end position="59"/>
    </location>
</feature>
<dbReference type="PANTHER" id="PTHR33407:SF9">
    <property type="entry name" value="PECTATE LYASE F-RELATED"/>
    <property type="match status" value="1"/>
</dbReference>
<evidence type="ECO:0000256" key="4">
    <source>
        <dbReference type="ARBA" id="ARBA00006463"/>
    </source>
</evidence>
<evidence type="ECO:0000256" key="8">
    <source>
        <dbReference type="ARBA" id="ARBA00022837"/>
    </source>
</evidence>
<accession>A0A915CRE9</accession>
<evidence type="ECO:0000256" key="7">
    <source>
        <dbReference type="ARBA" id="ARBA00022729"/>
    </source>
</evidence>
<dbReference type="Proteomes" id="UP000887574">
    <property type="component" value="Unplaced"/>
</dbReference>
<keyword evidence="13" id="KW-0812">Transmembrane</keyword>
<evidence type="ECO:0000256" key="13">
    <source>
        <dbReference type="SAM" id="Phobius"/>
    </source>
</evidence>
<dbReference type="GO" id="GO:0030570">
    <property type="term" value="F:pectate lyase activity"/>
    <property type="evidence" value="ECO:0007669"/>
    <property type="project" value="UniProtKB-EC"/>
</dbReference>
<keyword evidence="8" id="KW-0106">Calcium</keyword>
<dbReference type="PANTHER" id="PTHR33407">
    <property type="entry name" value="PECTATE LYASE F-RELATED"/>
    <property type="match status" value="1"/>
</dbReference>